<feature type="domain" description="PDZ" evidence="7">
    <location>
        <begin position="410"/>
        <end position="481"/>
    </location>
</feature>
<accession>A0A0G4HNR2</accession>
<keyword evidence="4" id="KW-0720">Serine protease</keyword>
<dbReference type="InterPro" id="IPR001940">
    <property type="entry name" value="Peptidase_S1C"/>
</dbReference>
<dbReference type="InterPro" id="IPR009003">
    <property type="entry name" value="Peptidase_S1_PA"/>
</dbReference>
<evidence type="ECO:0000256" key="4">
    <source>
        <dbReference type="ARBA" id="ARBA00022825"/>
    </source>
</evidence>
<dbReference type="PRINTS" id="PR00834">
    <property type="entry name" value="PROTEASES2C"/>
</dbReference>
<evidence type="ECO:0000256" key="6">
    <source>
        <dbReference type="SAM" id="SignalP"/>
    </source>
</evidence>
<dbReference type="Pfam" id="PF13180">
    <property type="entry name" value="PDZ_2"/>
    <property type="match status" value="1"/>
</dbReference>
<dbReference type="EMBL" id="CDMZ01003296">
    <property type="protein sequence ID" value="CEM45835.1"/>
    <property type="molecule type" value="Genomic_DNA"/>
</dbReference>
<feature type="region of interest" description="Disordered" evidence="5">
    <location>
        <begin position="508"/>
        <end position="551"/>
    </location>
</feature>
<protein>
    <recommendedName>
        <fullName evidence="7">PDZ domain-containing protein</fullName>
    </recommendedName>
</protein>
<evidence type="ECO:0000259" key="7">
    <source>
        <dbReference type="PROSITE" id="PS50106"/>
    </source>
</evidence>
<keyword evidence="6" id="KW-0732">Signal</keyword>
<dbReference type="FunFam" id="2.40.10.10:FF:000001">
    <property type="entry name" value="Periplasmic serine protease DegS"/>
    <property type="match status" value="1"/>
</dbReference>
<dbReference type="InterPro" id="IPR051201">
    <property type="entry name" value="Chloro_Bact_Ser_Proteases"/>
</dbReference>
<feature type="signal peptide" evidence="6">
    <location>
        <begin position="1"/>
        <end position="27"/>
    </location>
</feature>
<evidence type="ECO:0000313" key="8">
    <source>
        <dbReference type="EMBL" id="CEM45835.1"/>
    </source>
</evidence>
<dbReference type="InterPro" id="IPR039382">
    <property type="entry name" value="DEGP1/8_PDZ_dom"/>
</dbReference>
<dbReference type="CDD" id="cd00990">
    <property type="entry name" value="cpPDZ_AtDEGP1-like"/>
    <property type="match status" value="1"/>
</dbReference>
<dbReference type="Gene3D" id="2.40.10.10">
    <property type="entry name" value="Trypsin-like serine proteases"/>
    <property type="match status" value="2"/>
</dbReference>
<dbReference type="PROSITE" id="PS50106">
    <property type="entry name" value="PDZ"/>
    <property type="match status" value="1"/>
</dbReference>
<evidence type="ECO:0000256" key="2">
    <source>
        <dbReference type="ARBA" id="ARBA00022670"/>
    </source>
</evidence>
<feature type="chain" id="PRO_5005191658" description="PDZ domain-containing protein" evidence="6">
    <location>
        <begin position="28"/>
        <end position="551"/>
    </location>
</feature>
<name>A0A0G4HNR2_9ALVE</name>
<keyword evidence="2" id="KW-0645">Protease</keyword>
<dbReference type="PANTHER" id="PTHR43343">
    <property type="entry name" value="PEPTIDASE S12"/>
    <property type="match status" value="1"/>
</dbReference>
<evidence type="ECO:0000256" key="3">
    <source>
        <dbReference type="ARBA" id="ARBA00022801"/>
    </source>
</evidence>
<feature type="compositionally biased region" description="Gly residues" evidence="5">
    <location>
        <begin position="513"/>
        <end position="532"/>
    </location>
</feature>
<reference evidence="8" key="1">
    <citation type="submission" date="2014-11" db="EMBL/GenBank/DDBJ databases">
        <authorList>
            <person name="Otto D Thomas"/>
            <person name="Naeem Raeece"/>
        </authorList>
    </citation>
    <scope>NUCLEOTIDE SEQUENCE</scope>
</reference>
<comment type="similarity">
    <text evidence="1">Belongs to the peptidase S1C family.</text>
</comment>
<dbReference type="GO" id="GO:0006508">
    <property type="term" value="P:proteolysis"/>
    <property type="evidence" value="ECO:0007669"/>
    <property type="project" value="UniProtKB-KW"/>
</dbReference>
<dbReference type="VEuPathDB" id="CryptoDB:Cvel_7664"/>
<dbReference type="PhylomeDB" id="A0A0G4HNR2"/>
<sequence length="551" mass="57399">MKMPSPFSLSLRSAVLLVALTGAECSARPLRFEKGSVGFLSVHSLHTQVRARSRRAPRNASVSVSVSLFDGGDREGDGDAYPSGSMQRKETAGESDMSAGDHREEGETFEVEEGYVDGGATGRDERGTFGGETETQGRSRRDAVLESLLGFSSLPLLWSSSSSSFSSGSAAWAASVASDTPLRLDRETTTKLEKLRDDEMTIINLFDQSTPSVVFIDTFVSRRDAFTMDAIEIASGAGSGLVWDDVGHIVTNFHVVEGANSAMITITSPDGKKKQYKAAVTGFDPDKDIAVLKIETEGEKLQPIKLAPSKGVKVGQTALAIGNPFGLDHTLTMGVISGLGRQIVSPSGRRIDDVVQTDAAINPGNSGGALFDISGRLLGMNTAIKSPTGASAGIGFAIPSDTLQQIVQTIIKFGKVVRPRIGVTLLNSAQARVLGISKGVLVLDVPSGSNAEKAGLRGTRRSVNGYIELGDIIVKAGGKDINEESDLFAVLEGFKPGQRLPVSVLRPATSASGSGGGVGVGGGAEEAGGGGQASTPQMKSVDLSLVLGSNE</sequence>
<organism evidence="8">
    <name type="scientific">Chromera velia CCMP2878</name>
    <dbReference type="NCBI Taxonomy" id="1169474"/>
    <lineage>
        <taxon>Eukaryota</taxon>
        <taxon>Sar</taxon>
        <taxon>Alveolata</taxon>
        <taxon>Colpodellida</taxon>
        <taxon>Chromeraceae</taxon>
        <taxon>Chromera</taxon>
    </lineage>
</organism>
<dbReference type="InterPro" id="IPR001478">
    <property type="entry name" value="PDZ"/>
</dbReference>
<dbReference type="PANTHER" id="PTHR43343:SF3">
    <property type="entry name" value="PROTEASE DO-LIKE 8, CHLOROPLASTIC"/>
    <property type="match status" value="1"/>
</dbReference>
<dbReference type="SMART" id="SM00228">
    <property type="entry name" value="PDZ"/>
    <property type="match status" value="1"/>
</dbReference>
<dbReference type="AlphaFoldDB" id="A0A0G4HNR2"/>
<dbReference type="Gene3D" id="2.30.42.10">
    <property type="match status" value="1"/>
</dbReference>
<feature type="region of interest" description="Disordered" evidence="5">
    <location>
        <begin position="66"/>
        <end position="139"/>
    </location>
</feature>
<dbReference type="SUPFAM" id="SSF50156">
    <property type="entry name" value="PDZ domain-like"/>
    <property type="match status" value="1"/>
</dbReference>
<evidence type="ECO:0000256" key="1">
    <source>
        <dbReference type="ARBA" id="ARBA00010541"/>
    </source>
</evidence>
<dbReference type="InterPro" id="IPR043504">
    <property type="entry name" value="Peptidase_S1_PA_chymotrypsin"/>
</dbReference>
<keyword evidence="3" id="KW-0378">Hydrolase</keyword>
<dbReference type="GO" id="GO:0004252">
    <property type="term" value="F:serine-type endopeptidase activity"/>
    <property type="evidence" value="ECO:0007669"/>
    <property type="project" value="InterPro"/>
</dbReference>
<dbReference type="SUPFAM" id="SSF50494">
    <property type="entry name" value="Trypsin-like serine proteases"/>
    <property type="match status" value="1"/>
</dbReference>
<dbReference type="InterPro" id="IPR036034">
    <property type="entry name" value="PDZ_sf"/>
</dbReference>
<proteinExistence type="inferred from homology"/>
<evidence type="ECO:0000256" key="5">
    <source>
        <dbReference type="SAM" id="MobiDB-lite"/>
    </source>
</evidence>
<dbReference type="Pfam" id="PF13365">
    <property type="entry name" value="Trypsin_2"/>
    <property type="match status" value="1"/>
</dbReference>
<gene>
    <name evidence="8" type="ORF">Cvel_7664</name>
</gene>